<dbReference type="RefSeq" id="WP_045808928.1">
    <property type="nucleotide sequence ID" value="NZ_LANX01000001.1"/>
</dbReference>
<sequence>MVKSLSISQFQNLACESLNSLLFLIENADYNNVLECDSYEGLIKIASEKNEYVISKHDFSMQIWVSSPLSGSVRFSYDSDLKIWCNEAGCNLVEFIKKEMHLLFNIVI</sequence>
<comment type="similarity">
    <text evidence="1">Belongs to the frataxin family.</text>
</comment>
<organism evidence="3 4">
    <name type="scientific">Candidatus Neoehrlichia procyonis str. RAC413</name>
    <dbReference type="NCBI Taxonomy" id="1359163"/>
    <lineage>
        <taxon>Bacteria</taxon>
        <taxon>Pseudomonadati</taxon>
        <taxon>Pseudomonadota</taxon>
        <taxon>Alphaproteobacteria</taxon>
        <taxon>Rickettsiales</taxon>
        <taxon>Anaplasmataceae</taxon>
        <taxon>Candidatus Neoehrlichia</taxon>
    </lineage>
</organism>
<reference evidence="3 4" key="1">
    <citation type="submission" date="2015-02" db="EMBL/GenBank/DDBJ databases">
        <title>Genome Sequencing of Rickettsiales.</title>
        <authorList>
            <person name="Daugherty S.C."/>
            <person name="Su Q."/>
            <person name="Abolude K."/>
            <person name="Beier-Sexton M."/>
            <person name="Carlyon J.A."/>
            <person name="Carter R."/>
            <person name="Day N.P."/>
            <person name="Dumler S.J."/>
            <person name="Dyachenko V."/>
            <person name="Godinez A."/>
            <person name="Kurtti T.J."/>
            <person name="Lichay M."/>
            <person name="Mullins K.E."/>
            <person name="Ott S."/>
            <person name="Pappas-Brown V."/>
            <person name="Paris D.H."/>
            <person name="Patel P."/>
            <person name="Richards A.L."/>
            <person name="Sadzewicz L."/>
            <person name="Sears K."/>
            <person name="Seidman D."/>
            <person name="Sengamalay N."/>
            <person name="Stenos J."/>
            <person name="Tallon L.J."/>
            <person name="Vincent G."/>
            <person name="Fraser C.M."/>
            <person name="Munderloh U."/>
            <person name="Dunning-Hotopp J.C."/>
        </authorList>
    </citation>
    <scope>NUCLEOTIDE SEQUENCE [LARGE SCALE GENOMIC DNA]</scope>
    <source>
        <strain evidence="3 4">RAC413</strain>
    </source>
</reference>
<name>A0A0F3NN94_9RICK</name>
<dbReference type="PANTHER" id="PTHR16821">
    <property type="entry name" value="FRATAXIN"/>
    <property type="match status" value="1"/>
</dbReference>
<dbReference type="Proteomes" id="UP000033562">
    <property type="component" value="Unassembled WGS sequence"/>
</dbReference>
<dbReference type="SUPFAM" id="SSF55387">
    <property type="entry name" value="Frataxin/Nqo15-like"/>
    <property type="match status" value="1"/>
</dbReference>
<dbReference type="GO" id="GO:0008199">
    <property type="term" value="F:ferric iron binding"/>
    <property type="evidence" value="ECO:0007669"/>
    <property type="project" value="InterPro"/>
</dbReference>
<dbReference type="GO" id="GO:0034986">
    <property type="term" value="F:iron chaperone activity"/>
    <property type="evidence" value="ECO:0007669"/>
    <property type="project" value="TreeGrafter"/>
</dbReference>
<dbReference type="OrthoDB" id="8480400at2"/>
<dbReference type="SMART" id="SM01219">
    <property type="entry name" value="Frataxin_Cyay"/>
    <property type="match status" value="1"/>
</dbReference>
<dbReference type="EMBL" id="LANX01000001">
    <property type="protein sequence ID" value="KJV69152.1"/>
    <property type="molecule type" value="Genomic_DNA"/>
</dbReference>
<accession>A0A0F3NN94</accession>
<evidence type="ECO:0000256" key="1">
    <source>
        <dbReference type="ARBA" id="ARBA00008183"/>
    </source>
</evidence>
<dbReference type="GO" id="GO:0051537">
    <property type="term" value="F:2 iron, 2 sulfur cluster binding"/>
    <property type="evidence" value="ECO:0007669"/>
    <property type="project" value="TreeGrafter"/>
</dbReference>
<evidence type="ECO:0000256" key="2">
    <source>
        <dbReference type="ARBA" id="ARBA00023004"/>
    </source>
</evidence>
<keyword evidence="2" id="KW-0408">Iron</keyword>
<dbReference type="GO" id="GO:0006879">
    <property type="term" value="P:intracellular iron ion homeostasis"/>
    <property type="evidence" value="ECO:0007669"/>
    <property type="project" value="TreeGrafter"/>
</dbReference>
<dbReference type="GO" id="GO:0008198">
    <property type="term" value="F:ferrous iron binding"/>
    <property type="evidence" value="ECO:0007669"/>
    <property type="project" value="TreeGrafter"/>
</dbReference>
<dbReference type="Gene3D" id="3.30.920.10">
    <property type="entry name" value="Frataxin/CyaY"/>
    <property type="match status" value="1"/>
</dbReference>
<dbReference type="GO" id="GO:0004322">
    <property type="term" value="F:ferroxidase activity"/>
    <property type="evidence" value="ECO:0007669"/>
    <property type="project" value="TreeGrafter"/>
</dbReference>
<dbReference type="GO" id="GO:0005737">
    <property type="term" value="C:cytoplasm"/>
    <property type="evidence" value="ECO:0007669"/>
    <property type="project" value="UniProtKB-ARBA"/>
</dbReference>
<keyword evidence="4" id="KW-1185">Reference proteome</keyword>
<dbReference type="Pfam" id="PF01491">
    <property type="entry name" value="Frataxin_Cyay"/>
    <property type="match status" value="1"/>
</dbReference>
<evidence type="ECO:0000313" key="4">
    <source>
        <dbReference type="Proteomes" id="UP000033562"/>
    </source>
</evidence>
<dbReference type="PANTHER" id="PTHR16821:SF2">
    <property type="entry name" value="FRATAXIN, MITOCHONDRIAL"/>
    <property type="match status" value="1"/>
</dbReference>
<gene>
    <name evidence="3" type="ORF">NLO413_0529</name>
</gene>
<dbReference type="STRING" id="1359163.NLO413_0529"/>
<proteinExistence type="inferred from homology"/>
<dbReference type="InterPro" id="IPR036524">
    <property type="entry name" value="Frataxin/CyaY_sf"/>
</dbReference>
<dbReference type="GO" id="GO:0016226">
    <property type="term" value="P:iron-sulfur cluster assembly"/>
    <property type="evidence" value="ECO:0007669"/>
    <property type="project" value="InterPro"/>
</dbReference>
<comment type="caution">
    <text evidence="3">The sequence shown here is derived from an EMBL/GenBank/DDBJ whole genome shotgun (WGS) entry which is preliminary data.</text>
</comment>
<evidence type="ECO:0000313" key="3">
    <source>
        <dbReference type="EMBL" id="KJV69152.1"/>
    </source>
</evidence>
<dbReference type="InterPro" id="IPR002908">
    <property type="entry name" value="Frataxin/CyaY"/>
</dbReference>
<dbReference type="PROSITE" id="PS50810">
    <property type="entry name" value="FRATAXIN_2"/>
    <property type="match status" value="1"/>
</dbReference>
<dbReference type="AlphaFoldDB" id="A0A0F3NN94"/>
<protein>
    <submittedName>
        <fullName evidence="3">Frataxin-like domain protein</fullName>
    </submittedName>
</protein>